<dbReference type="RefSeq" id="WP_163959183.1">
    <property type="nucleotide sequence ID" value="NZ_BAAAES010000008.1"/>
</dbReference>
<evidence type="ECO:0000259" key="5">
    <source>
        <dbReference type="Pfam" id="PF00441"/>
    </source>
</evidence>
<dbReference type="PIRSF" id="PIRSF016578">
    <property type="entry name" value="HsaA"/>
    <property type="match status" value="1"/>
</dbReference>
<keyword evidence="8" id="KW-1185">Reference proteome</keyword>
<evidence type="ECO:0000256" key="4">
    <source>
        <dbReference type="ARBA" id="ARBA00022827"/>
    </source>
</evidence>
<dbReference type="Gene3D" id="1.10.540.10">
    <property type="entry name" value="Acyl-CoA dehydrogenase/oxidase, N-terminal domain"/>
    <property type="match status" value="1"/>
</dbReference>
<feature type="domain" description="Acyl-CoA dehydrogenase/oxidase C-terminal" evidence="5">
    <location>
        <begin position="290"/>
        <end position="378"/>
    </location>
</feature>
<dbReference type="Pfam" id="PF02771">
    <property type="entry name" value="Acyl-CoA_dh_N"/>
    <property type="match status" value="1"/>
</dbReference>
<comment type="caution">
    <text evidence="7">The sequence shown here is derived from an EMBL/GenBank/DDBJ whole genome shotgun (WGS) entry which is preliminary data.</text>
</comment>
<dbReference type="InterPro" id="IPR036250">
    <property type="entry name" value="AcylCo_DH-like_C"/>
</dbReference>
<evidence type="ECO:0000259" key="6">
    <source>
        <dbReference type="Pfam" id="PF02771"/>
    </source>
</evidence>
<protein>
    <submittedName>
        <fullName evidence="7">Acyl-CoA dehydrogenase family protein</fullName>
    </submittedName>
</protein>
<dbReference type="InterPro" id="IPR009100">
    <property type="entry name" value="AcylCoA_DH/oxidase_NM_dom_sf"/>
</dbReference>
<reference evidence="7 8" key="1">
    <citation type="journal article" date="2019" name="Int. J. Syst. Evol. Microbiol.">
        <title>The Global Catalogue of Microorganisms (GCM) 10K type strain sequencing project: providing services to taxonomists for standard genome sequencing and annotation.</title>
        <authorList>
            <consortium name="The Broad Institute Genomics Platform"/>
            <consortium name="The Broad Institute Genome Sequencing Center for Infectious Disease"/>
            <person name="Wu L."/>
            <person name="Ma J."/>
        </authorList>
    </citation>
    <scope>NUCLEOTIDE SEQUENCE [LARGE SCALE GENOMIC DNA]</scope>
    <source>
        <strain evidence="7 8">JCM 14603</strain>
    </source>
</reference>
<proteinExistence type="inferred from homology"/>
<gene>
    <name evidence="7" type="ORF">GCM10009102_16130</name>
</gene>
<dbReference type="EMBL" id="BAAAES010000008">
    <property type="protein sequence ID" value="GAA0666974.1"/>
    <property type="molecule type" value="Genomic_DNA"/>
</dbReference>
<dbReference type="Pfam" id="PF00441">
    <property type="entry name" value="Acyl-CoA_dh_1"/>
    <property type="match status" value="1"/>
</dbReference>
<evidence type="ECO:0000313" key="7">
    <source>
        <dbReference type="EMBL" id="GAA0666974.1"/>
    </source>
</evidence>
<feature type="domain" description="Acyl-CoA dehydrogenase/oxidase N-terminal" evidence="6">
    <location>
        <begin position="26"/>
        <end position="103"/>
    </location>
</feature>
<dbReference type="InterPro" id="IPR037069">
    <property type="entry name" value="AcylCoA_DH/ox_N_sf"/>
</dbReference>
<keyword evidence="4" id="KW-0274">FAD</keyword>
<keyword evidence="3" id="KW-0285">Flavoprotein</keyword>
<dbReference type="Gene3D" id="2.40.110.10">
    <property type="entry name" value="Butyryl-CoA Dehydrogenase, subunit A, domain 2"/>
    <property type="match status" value="1"/>
</dbReference>
<comment type="similarity">
    <text evidence="2">Belongs to the acyl-CoA dehydrogenase family.</text>
</comment>
<dbReference type="SUPFAM" id="SSF56645">
    <property type="entry name" value="Acyl-CoA dehydrogenase NM domain-like"/>
    <property type="match status" value="1"/>
</dbReference>
<dbReference type="PANTHER" id="PTHR43884">
    <property type="entry name" value="ACYL-COA DEHYDROGENASE"/>
    <property type="match status" value="1"/>
</dbReference>
<dbReference type="Gene3D" id="1.20.140.10">
    <property type="entry name" value="Butyryl-CoA Dehydrogenase, subunit A, domain 3"/>
    <property type="match status" value="1"/>
</dbReference>
<dbReference type="SUPFAM" id="SSF47203">
    <property type="entry name" value="Acyl-CoA dehydrogenase C-terminal domain-like"/>
    <property type="match status" value="1"/>
</dbReference>
<name>A0ABN1HTJ2_9SPHN</name>
<evidence type="ECO:0000256" key="2">
    <source>
        <dbReference type="ARBA" id="ARBA00009347"/>
    </source>
</evidence>
<dbReference type="PANTHER" id="PTHR43884:SF12">
    <property type="entry name" value="ISOVALERYL-COA DEHYDROGENASE, MITOCHONDRIAL-RELATED"/>
    <property type="match status" value="1"/>
</dbReference>
<accession>A0ABN1HTJ2</accession>
<evidence type="ECO:0000256" key="1">
    <source>
        <dbReference type="ARBA" id="ARBA00001974"/>
    </source>
</evidence>
<sequence>MKRVLHDPVTGGDPLAAGIARVVAVAAEYADAVDREGRFPHEAVQALREEGLFGAMVPVSLGGHGATLAELAGQTQQLARVCASTAMVYAMHHSQLACIVGHGLDQPWHRAFAERIASEQLLLASITSEVGIGGDTRSSLCAVEVADGRLTLVKQAPTVSYGAYADAFLVTARAHADAVASEQVMVTIPREQAEMEPTGSWDALGMRGTCSIGFTFRAEGVPEQVLPASFAEISAEVMVPVSHLLWSAAWTGIAVEALSRARQFLRAQARRSRGVVPPGAARLVRASGEIDGLRARLAPLIAQFDACSPLVDGAPAMSAEEAHWPTGMACGAALNMLKLDVSETCYDVVMEAMRICGMAGYKNGSEFSIGRHLRDIISAQLMINNDRIAATTGQLLLAQRTDLGTI</sequence>
<dbReference type="Proteomes" id="UP001500238">
    <property type="component" value="Unassembled WGS sequence"/>
</dbReference>
<evidence type="ECO:0000256" key="3">
    <source>
        <dbReference type="ARBA" id="ARBA00022630"/>
    </source>
</evidence>
<dbReference type="InterPro" id="IPR046373">
    <property type="entry name" value="Acyl-CoA_Oxase/DH_mid-dom_sf"/>
</dbReference>
<evidence type="ECO:0000313" key="8">
    <source>
        <dbReference type="Proteomes" id="UP001500238"/>
    </source>
</evidence>
<dbReference type="InterPro" id="IPR009075">
    <property type="entry name" value="AcylCo_DH/oxidase_C"/>
</dbReference>
<comment type="cofactor">
    <cofactor evidence="1">
        <name>FAD</name>
        <dbReference type="ChEBI" id="CHEBI:57692"/>
    </cofactor>
</comment>
<organism evidence="7 8">
    <name type="scientific">Sphingomonas insulae</name>
    <dbReference type="NCBI Taxonomy" id="424800"/>
    <lineage>
        <taxon>Bacteria</taxon>
        <taxon>Pseudomonadati</taxon>
        <taxon>Pseudomonadota</taxon>
        <taxon>Alphaproteobacteria</taxon>
        <taxon>Sphingomonadales</taxon>
        <taxon>Sphingomonadaceae</taxon>
        <taxon>Sphingomonas</taxon>
    </lineage>
</organism>
<dbReference type="InterPro" id="IPR013786">
    <property type="entry name" value="AcylCoA_DH/ox_N"/>
</dbReference>